<comment type="subunit">
    <text evidence="13 14">Homodimer, forms a heterotetramer with a Cas2 homodimer.</text>
</comment>
<evidence type="ECO:0000256" key="2">
    <source>
        <dbReference type="ARBA" id="ARBA00022723"/>
    </source>
</evidence>
<dbReference type="InterPro" id="IPR022765">
    <property type="entry name" value="Dna2/Cas4_DUF83"/>
</dbReference>
<dbReference type="AlphaFoldDB" id="D5ECI9"/>
<evidence type="ECO:0000259" key="15">
    <source>
        <dbReference type="Pfam" id="PF01930"/>
    </source>
</evidence>
<dbReference type="GO" id="GO:0003677">
    <property type="term" value="F:DNA binding"/>
    <property type="evidence" value="ECO:0007669"/>
    <property type="project" value="UniProtKB-KW"/>
</dbReference>
<dbReference type="InterPro" id="IPR050646">
    <property type="entry name" value="Cas1"/>
</dbReference>
<dbReference type="GO" id="GO:0046872">
    <property type="term" value="F:metal ion binding"/>
    <property type="evidence" value="ECO:0007669"/>
    <property type="project" value="UniProtKB-UniRule"/>
</dbReference>
<evidence type="ECO:0000256" key="6">
    <source>
        <dbReference type="ARBA" id="ARBA00022842"/>
    </source>
</evidence>
<feature type="domain" description="DUF83" evidence="15">
    <location>
        <begin position="14"/>
        <end position="190"/>
    </location>
</feature>
<reference evidence="16 17" key="1">
    <citation type="journal article" date="2010" name="Stand. Genomic Sci.">
        <title>Complete genome sequence of Aminobacterium colombiense type strain (ALA-1).</title>
        <authorList>
            <person name="Chertkov O."/>
            <person name="Sikorski J."/>
            <person name="Brambilla E."/>
            <person name="Lapidus A."/>
            <person name="Copeland A."/>
            <person name="Glavina Del Rio T."/>
            <person name="Nolan M."/>
            <person name="Lucas S."/>
            <person name="Tice H."/>
            <person name="Cheng J.F."/>
            <person name="Han C."/>
            <person name="Detter J.C."/>
            <person name="Bruce D."/>
            <person name="Tapia R."/>
            <person name="Goodwin L."/>
            <person name="Pitluck S."/>
            <person name="Liolios K."/>
            <person name="Ivanova N."/>
            <person name="Mavromatis K."/>
            <person name="Ovchinnikova G."/>
            <person name="Pati A."/>
            <person name="Chen A."/>
            <person name="Palaniappan K."/>
            <person name="Land M."/>
            <person name="Hauser L."/>
            <person name="Chang Y.J."/>
            <person name="Jeffries C.D."/>
            <person name="Spring S."/>
            <person name="Rohde M."/>
            <person name="Goker M."/>
            <person name="Bristow J."/>
            <person name="Eisen J.A."/>
            <person name="Markowitz V."/>
            <person name="Hugenholtz P."/>
            <person name="Kyrpides N.C."/>
            <person name="Klenk H.P."/>
        </authorList>
    </citation>
    <scope>NUCLEOTIDE SEQUENCE [LARGE SCALE GENOMIC DNA]</scope>
    <source>
        <strain evidence="17">DSM 12261 / ALA-1</strain>
    </source>
</reference>
<name>D5ECI9_AMICL</name>
<dbReference type="InterPro" id="IPR013343">
    <property type="entry name" value="CRISPR-assoc_prot_Cas4"/>
</dbReference>
<dbReference type="eggNOG" id="COG1518">
    <property type="taxonomic scope" value="Bacteria"/>
</dbReference>
<keyword evidence="1 14" id="KW-0540">Nuclease</keyword>
<evidence type="ECO:0000256" key="12">
    <source>
        <dbReference type="ARBA" id="ARBA00033996"/>
    </source>
</evidence>
<keyword evidence="4 14" id="KW-0378">Hydrolase</keyword>
<comment type="cofactor">
    <cofactor evidence="14">
        <name>Mg(2+)</name>
        <dbReference type="ChEBI" id="CHEBI:18420"/>
    </cofactor>
    <cofactor evidence="14">
        <name>Mn(2+)</name>
        <dbReference type="ChEBI" id="CHEBI:29035"/>
    </cofactor>
</comment>
<gene>
    <name evidence="14" type="primary">cas1</name>
    <name evidence="16" type="ordered locus">Amico_0123</name>
</gene>
<dbReference type="Pfam" id="PF01930">
    <property type="entry name" value="Cas_Cas4"/>
    <property type="match status" value="1"/>
</dbReference>
<evidence type="ECO:0000313" key="17">
    <source>
        <dbReference type="Proteomes" id="UP000002366"/>
    </source>
</evidence>
<feature type="binding site" evidence="14">
    <location>
        <position position="440"/>
    </location>
    <ligand>
        <name>Mn(2+)</name>
        <dbReference type="ChEBI" id="CHEBI:29035"/>
    </ligand>
</feature>
<dbReference type="InterPro" id="IPR042206">
    <property type="entry name" value="CRISPR-assoc_Cas1_C"/>
</dbReference>
<evidence type="ECO:0000256" key="9">
    <source>
        <dbReference type="ARBA" id="ARBA00023118"/>
    </source>
</evidence>
<dbReference type="GO" id="GO:0051536">
    <property type="term" value="F:iron-sulfur cluster binding"/>
    <property type="evidence" value="ECO:0007669"/>
    <property type="project" value="UniProtKB-KW"/>
</dbReference>
<keyword evidence="6 14" id="KW-0460">Magnesium</keyword>
<keyword evidence="2 14" id="KW-0479">Metal-binding</keyword>
<evidence type="ECO:0000256" key="8">
    <source>
        <dbReference type="ARBA" id="ARBA00023014"/>
    </source>
</evidence>
<feature type="binding site" evidence="14">
    <location>
        <position position="371"/>
    </location>
    <ligand>
        <name>Mn(2+)</name>
        <dbReference type="ChEBI" id="CHEBI:29035"/>
    </ligand>
</feature>
<dbReference type="eggNOG" id="COG1468">
    <property type="taxonomic scope" value="Bacteria"/>
</dbReference>
<keyword evidence="11 14" id="KW-0464">Manganese</keyword>
<dbReference type="GO" id="GO:0051607">
    <property type="term" value="P:defense response to virus"/>
    <property type="evidence" value="ECO:0007669"/>
    <property type="project" value="UniProtKB-UniRule"/>
</dbReference>
<dbReference type="PANTHER" id="PTHR34353">
    <property type="entry name" value="CRISPR-ASSOCIATED ENDONUCLEASE CAS1 1"/>
    <property type="match status" value="1"/>
</dbReference>
<keyword evidence="10 14" id="KW-0238">DNA-binding</keyword>
<dbReference type="InterPro" id="IPR042211">
    <property type="entry name" value="CRISPR-assoc_Cas1_N"/>
</dbReference>
<dbReference type="GO" id="GO:0004520">
    <property type="term" value="F:DNA endonuclease activity"/>
    <property type="evidence" value="ECO:0007669"/>
    <property type="project" value="InterPro"/>
</dbReference>
<organism evidence="16 17">
    <name type="scientific">Aminobacterium colombiense (strain DSM 12261 / ALA-1)</name>
    <dbReference type="NCBI Taxonomy" id="572547"/>
    <lineage>
        <taxon>Bacteria</taxon>
        <taxon>Thermotogati</taxon>
        <taxon>Synergistota</taxon>
        <taxon>Synergistia</taxon>
        <taxon>Synergistales</taxon>
        <taxon>Aminobacteriaceae</taxon>
        <taxon>Aminobacterium</taxon>
    </lineage>
</organism>
<dbReference type="Gene3D" id="3.90.320.10">
    <property type="match status" value="1"/>
</dbReference>
<dbReference type="EMBL" id="CP001997">
    <property type="protein sequence ID" value="ADE56271.1"/>
    <property type="molecule type" value="Genomic_DNA"/>
</dbReference>
<dbReference type="NCBIfam" id="TIGR00372">
    <property type="entry name" value="cas4"/>
    <property type="match status" value="1"/>
</dbReference>
<dbReference type="KEGG" id="aco:Amico_0123"/>
<proteinExistence type="inferred from homology"/>
<dbReference type="STRING" id="572547.Amico_0123"/>
<evidence type="ECO:0000256" key="4">
    <source>
        <dbReference type="ARBA" id="ARBA00022801"/>
    </source>
</evidence>
<keyword evidence="8" id="KW-0411">Iron-sulfur</keyword>
<dbReference type="InterPro" id="IPR023844">
    <property type="entry name" value="CRISPR-assoc_Cas1_MYXAN"/>
</dbReference>
<protein>
    <recommendedName>
        <fullName evidence="14">CRISPR-associated endonuclease Cas1</fullName>
        <ecNumber evidence="14">3.1.-.-</ecNumber>
    </recommendedName>
</protein>
<keyword evidence="7" id="KW-0408">Iron</keyword>
<dbReference type="GO" id="GO:0043571">
    <property type="term" value="P:maintenance of CRISPR repeat elements"/>
    <property type="evidence" value="ECO:0007669"/>
    <property type="project" value="UniProtKB-UniRule"/>
</dbReference>
<dbReference type="RefSeq" id="WP_013047537.1">
    <property type="nucleotide sequence ID" value="NC_014011.1"/>
</dbReference>
<comment type="function">
    <text evidence="14">CRISPR (clustered regularly interspaced short palindromic repeat), is an adaptive immune system that provides protection against mobile genetic elements (viruses, transposable elements and conjugative plasmids). CRISPR clusters contain spacers, sequences complementary to antecedent mobile elements, and target invading nucleic acids. CRISPR clusters are transcribed and processed into CRISPR RNA (crRNA). Acts as a dsDNA endonuclease. Involved in the integration of spacer DNA into the CRISPR cassette.</text>
</comment>
<comment type="catalytic activity">
    <reaction evidence="12">
        <text>exonucleolytic cleavage in the 5'- to 3'-direction to yield nucleoside 3'-phosphates.</text>
        <dbReference type="EC" id="3.1.12.1"/>
    </reaction>
</comment>
<evidence type="ECO:0000256" key="11">
    <source>
        <dbReference type="ARBA" id="ARBA00023211"/>
    </source>
</evidence>
<keyword evidence="3 14" id="KW-0255">Endonuclease</keyword>
<evidence type="ECO:0000256" key="7">
    <source>
        <dbReference type="ARBA" id="ARBA00023004"/>
    </source>
</evidence>
<keyword evidence="5" id="KW-0269">Exonuclease</keyword>
<dbReference type="GO" id="GO:0004527">
    <property type="term" value="F:exonuclease activity"/>
    <property type="evidence" value="ECO:0007669"/>
    <property type="project" value="UniProtKB-KW"/>
</dbReference>
<sequence>MTITSENEALLRISSLHALLYCERLFYLEEVEEIRIADASVYAGRTLHEELAKEEGEEFRSFFLSSETLGLTGKADAIRHRNGNWVPYEHKKGKPVLRKGEEPQAWETDIVQVTAYALLLEEYFGRELQEARIRYHGTNTTITIKLSNENREKVYNAIQRAQTLRQRTERPPISDSPRKCLRCSLAPVCLPEEERFSRTPEWEPIRLFPQEIEGAALHVTGHSTRIGRSGESFKLEESDTPPQKIPSGNLHSITIHGNAQVTTQALRLCSDKGIHLHWYTGGGTHLGSFVPGPGPVQRRIRQYQALINPGQCLKLARRTVLAKVESQLRFLLRSTRGKERDSEMEKGLNEMRSLLKAIPAAEGVDILRGIEGNAAHLYFSLIPKILSKDVPPEMIPSGRTRRPPKDRFNAILSFGYSMLYRAIIQSIIVVGLEPAFGFLHSPRSSAHPLAMDIIELFRVPVWDITTIASINRKQWNPESDFSATKEKVWLSNEGRKKALILFERRIQEKWKHPVLEYSLSWQRAMELEVRLLEKEWTDAPGLYARSRIR</sequence>
<keyword evidence="17" id="KW-1185">Reference proteome</keyword>
<feature type="binding site" evidence="14">
    <location>
        <position position="455"/>
    </location>
    <ligand>
        <name>Mn(2+)</name>
        <dbReference type="ChEBI" id="CHEBI:29035"/>
    </ligand>
</feature>
<dbReference type="NCBIfam" id="TIGR00287">
    <property type="entry name" value="cas1"/>
    <property type="match status" value="1"/>
</dbReference>
<evidence type="ECO:0000256" key="5">
    <source>
        <dbReference type="ARBA" id="ARBA00022839"/>
    </source>
</evidence>
<evidence type="ECO:0000256" key="14">
    <source>
        <dbReference type="HAMAP-Rule" id="MF_01470"/>
    </source>
</evidence>
<dbReference type="Pfam" id="PF01867">
    <property type="entry name" value="Cas_Cas1"/>
    <property type="match status" value="1"/>
</dbReference>
<dbReference type="Gene3D" id="1.20.120.920">
    <property type="entry name" value="CRISPR-associated endonuclease Cas1, C-terminal domain"/>
    <property type="match status" value="1"/>
</dbReference>
<dbReference type="HAMAP" id="MF_01470">
    <property type="entry name" value="Cas1"/>
    <property type="match status" value="1"/>
</dbReference>
<dbReference type="InterPro" id="IPR002729">
    <property type="entry name" value="CRISPR-assoc_Cas1"/>
</dbReference>
<dbReference type="InterPro" id="IPR011604">
    <property type="entry name" value="PDDEXK-like_dom_sf"/>
</dbReference>
<dbReference type="CDD" id="cd09634">
    <property type="entry name" value="Cas1_I-II-III"/>
    <property type="match status" value="1"/>
</dbReference>
<evidence type="ECO:0000313" key="16">
    <source>
        <dbReference type="EMBL" id="ADE56271.1"/>
    </source>
</evidence>
<comment type="similarity">
    <text evidence="14">Belongs to the CRISPR-associated endonuclease Cas1 family.</text>
</comment>
<dbReference type="Proteomes" id="UP000002366">
    <property type="component" value="Chromosome"/>
</dbReference>
<dbReference type="PANTHER" id="PTHR34353:SF2">
    <property type="entry name" value="CRISPR-ASSOCIATED ENDONUCLEASE CAS1 1"/>
    <property type="match status" value="1"/>
</dbReference>
<dbReference type="NCBIfam" id="TIGR03983">
    <property type="entry name" value="cas1_MYXAN"/>
    <property type="match status" value="1"/>
</dbReference>
<dbReference type="EC" id="3.1.-.-" evidence="14"/>
<dbReference type="Gene3D" id="3.100.10.20">
    <property type="entry name" value="CRISPR-associated endonuclease Cas1, N-terminal domain"/>
    <property type="match status" value="1"/>
</dbReference>
<evidence type="ECO:0000256" key="3">
    <source>
        <dbReference type="ARBA" id="ARBA00022759"/>
    </source>
</evidence>
<keyword evidence="9 14" id="KW-0051">Antiviral defense</keyword>
<evidence type="ECO:0000256" key="10">
    <source>
        <dbReference type="ARBA" id="ARBA00023125"/>
    </source>
</evidence>
<evidence type="ECO:0000256" key="1">
    <source>
        <dbReference type="ARBA" id="ARBA00022722"/>
    </source>
</evidence>
<dbReference type="HOGENOM" id="CLU_466793_0_0_0"/>
<accession>D5ECI9</accession>
<evidence type="ECO:0000256" key="13">
    <source>
        <dbReference type="ARBA" id="ARBA00038592"/>
    </source>
</evidence>